<dbReference type="GO" id="GO:0003676">
    <property type="term" value="F:nucleic acid binding"/>
    <property type="evidence" value="ECO:0007669"/>
    <property type="project" value="InterPro"/>
</dbReference>
<protein>
    <recommendedName>
        <fullName evidence="5">RNase H type-1 domain-containing protein</fullName>
    </recommendedName>
</protein>
<evidence type="ECO:0000259" key="2">
    <source>
        <dbReference type="Pfam" id="PF13966"/>
    </source>
</evidence>
<evidence type="ECO:0008006" key="5">
    <source>
        <dbReference type="Google" id="ProtNLM"/>
    </source>
</evidence>
<dbReference type="OMA" id="IRRSICD"/>
<evidence type="ECO:0000313" key="4">
    <source>
        <dbReference type="Proteomes" id="UP000596661"/>
    </source>
</evidence>
<evidence type="ECO:0000259" key="1">
    <source>
        <dbReference type="Pfam" id="PF13456"/>
    </source>
</evidence>
<sequence>MVVANNNSFYLGLPCTMGRNKNAILGFLKEKMIKRIQGWESKFLSKAGKEVLLKSVAQSLPSYAMRVFLLTKEICSSLEALMARFRWKSQSKGSTKGVPWVSWSKLCRHKDAGGLGFRSLREYNLAYLGKQGWHLITNEESLVAKLYKARYYPKGNFLNAELGPNPSFIWRSILEAKELLQAGIRRSICDGKTTSILQDPWLPGIDNKFVTTYHPNLVDRSVDSLLQMGRRAWDVELIKDMFVPHDQDLILSIQLSDSSRGDCWYWSKETSGVYSVRSAYKLLQQQNGDWPIDGADAFWKRIWQLHVPPKVQHLVWRVTSGSLPTKVQLSNKHIHVDLTCPLCTKSPESTSHVLFGCEFARSCWNLSSVTVAGVEEHMFTSWFSDTLLNSSKQQAEETAMIQWHLWLARNDVLWSNKSTTALEVVRSARTNLDTWKNAQTKVFTPLLNGNFSNGREHWVKPIETKFKMNVDGAIFEPENRFGFGCILRNGEAKLVEAFSQTKVGRVSPEIAEVIGVKEALSWIKAKNLSDVEIETDSLVVVQAINGSVQMPSQFGLLIQDCQRLLSDLNNVFISFVKRSANRAAHCIARRSCFMSDCIYDELSAPSDLLSIVRDDSFSS</sequence>
<keyword evidence="4" id="KW-1185">Reference proteome</keyword>
<dbReference type="InterPro" id="IPR002156">
    <property type="entry name" value="RNaseH_domain"/>
</dbReference>
<dbReference type="SUPFAM" id="SSF53098">
    <property type="entry name" value="Ribonuclease H-like"/>
    <property type="match status" value="1"/>
</dbReference>
<dbReference type="Pfam" id="PF13456">
    <property type="entry name" value="RVT_3"/>
    <property type="match status" value="1"/>
</dbReference>
<dbReference type="Gene3D" id="3.30.420.10">
    <property type="entry name" value="Ribonuclease H-like superfamily/Ribonuclease H"/>
    <property type="match status" value="1"/>
</dbReference>
<dbReference type="InterPro" id="IPR026960">
    <property type="entry name" value="RVT-Znf"/>
</dbReference>
<dbReference type="AlphaFoldDB" id="A0A803QRP5"/>
<dbReference type="InterPro" id="IPR012337">
    <property type="entry name" value="RNaseH-like_sf"/>
</dbReference>
<dbReference type="Gramene" id="evm.model.ctgX15.13">
    <property type="protein sequence ID" value="cds.evm.model.ctgX15.13"/>
    <property type="gene ID" value="evm.TU.ctgX15.13"/>
</dbReference>
<reference evidence="3" key="1">
    <citation type="submission" date="2021-03" db="UniProtKB">
        <authorList>
            <consortium name="EnsemblPlants"/>
        </authorList>
    </citation>
    <scope>IDENTIFICATION</scope>
</reference>
<organism evidence="3 4">
    <name type="scientific">Cannabis sativa</name>
    <name type="common">Hemp</name>
    <name type="synonym">Marijuana</name>
    <dbReference type="NCBI Taxonomy" id="3483"/>
    <lineage>
        <taxon>Eukaryota</taxon>
        <taxon>Viridiplantae</taxon>
        <taxon>Streptophyta</taxon>
        <taxon>Embryophyta</taxon>
        <taxon>Tracheophyta</taxon>
        <taxon>Spermatophyta</taxon>
        <taxon>Magnoliopsida</taxon>
        <taxon>eudicotyledons</taxon>
        <taxon>Gunneridae</taxon>
        <taxon>Pentapetalae</taxon>
        <taxon>rosids</taxon>
        <taxon>fabids</taxon>
        <taxon>Rosales</taxon>
        <taxon>Cannabaceae</taxon>
        <taxon>Cannabis</taxon>
    </lineage>
</organism>
<dbReference type="EnsemblPlants" id="evm.model.ctgX15.13">
    <property type="protein sequence ID" value="cds.evm.model.ctgX15.13"/>
    <property type="gene ID" value="evm.TU.ctgX15.13"/>
</dbReference>
<dbReference type="GO" id="GO:0004523">
    <property type="term" value="F:RNA-DNA hybrid ribonuclease activity"/>
    <property type="evidence" value="ECO:0007669"/>
    <property type="project" value="InterPro"/>
</dbReference>
<evidence type="ECO:0000313" key="3">
    <source>
        <dbReference type="EnsemblPlants" id="cds.evm.model.ctgX15.13"/>
    </source>
</evidence>
<accession>A0A803QRP5</accession>
<name>A0A803QRP5_CANSA</name>
<dbReference type="CDD" id="cd06222">
    <property type="entry name" value="RNase_H_like"/>
    <property type="match status" value="1"/>
</dbReference>
<dbReference type="Pfam" id="PF13966">
    <property type="entry name" value="zf-RVT"/>
    <property type="match status" value="1"/>
</dbReference>
<dbReference type="Proteomes" id="UP000596661">
    <property type="component" value="Unassembled WGS sequence"/>
</dbReference>
<dbReference type="PANTHER" id="PTHR33116:SF86">
    <property type="entry name" value="REVERSE TRANSCRIPTASE DOMAIN-CONTAINING PROTEIN"/>
    <property type="match status" value="1"/>
</dbReference>
<proteinExistence type="predicted"/>
<dbReference type="InterPro" id="IPR044730">
    <property type="entry name" value="RNase_H-like_dom_plant"/>
</dbReference>
<dbReference type="PANTHER" id="PTHR33116">
    <property type="entry name" value="REVERSE TRANSCRIPTASE ZINC-BINDING DOMAIN-CONTAINING PROTEIN-RELATED-RELATED"/>
    <property type="match status" value="1"/>
</dbReference>
<feature type="domain" description="Reverse transcriptase zinc-binding" evidence="2">
    <location>
        <begin position="274"/>
        <end position="364"/>
    </location>
</feature>
<dbReference type="InterPro" id="IPR036397">
    <property type="entry name" value="RNaseH_sf"/>
</dbReference>
<feature type="domain" description="RNase H type-1" evidence="1">
    <location>
        <begin position="469"/>
        <end position="590"/>
    </location>
</feature>